<name>E6MHG9_9FIRM</name>
<proteinExistence type="predicted"/>
<organism evidence="2 3">
    <name type="scientific">Pseudoramibacter alactolyticus ATCC 23263</name>
    <dbReference type="NCBI Taxonomy" id="887929"/>
    <lineage>
        <taxon>Bacteria</taxon>
        <taxon>Bacillati</taxon>
        <taxon>Bacillota</taxon>
        <taxon>Clostridia</taxon>
        <taxon>Eubacteriales</taxon>
        <taxon>Eubacteriaceae</taxon>
        <taxon>Pseudoramibacter</taxon>
    </lineage>
</organism>
<dbReference type="eggNOG" id="COG3935">
    <property type="taxonomic scope" value="Bacteria"/>
</dbReference>
<dbReference type="HOGENOM" id="CLU_1371177_0_0_9"/>
<dbReference type="Proteomes" id="UP000004754">
    <property type="component" value="Unassembled WGS sequence"/>
</dbReference>
<gene>
    <name evidence="2" type="ORF">HMP0721_1454</name>
</gene>
<protein>
    <recommendedName>
        <fullName evidence="4">Helix-turn-helix domain-containing protein</fullName>
    </recommendedName>
</protein>
<reference evidence="2 3" key="1">
    <citation type="submission" date="2010-12" db="EMBL/GenBank/DDBJ databases">
        <authorList>
            <person name="Muzny D."/>
            <person name="Qin X."/>
            <person name="Deng J."/>
            <person name="Jiang H."/>
            <person name="Liu Y."/>
            <person name="Qu J."/>
            <person name="Song X.-Z."/>
            <person name="Zhang L."/>
            <person name="Thornton R."/>
            <person name="Coyle M."/>
            <person name="Francisco L."/>
            <person name="Jackson L."/>
            <person name="Javaid M."/>
            <person name="Korchina V."/>
            <person name="Kovar C."/>
            <person name="Mata R."/>
            <person name="Mathew T."/>
            <person name="Ngo R."/>
            <person name="Nguyen L."/>
            <person name="Nguyen N."/>
            <person name="Okwuonu G."/>
            <person name="Ongeri F."/>
            <person name="Pham C."/>
            <person name="Simmons D."/>
            <person name="Wilczek-Boney K."/>
            <person name="Hale W."/>
            <person name="Jakkamsetti A."/>
            <person name="Pham P."/>
            <person name="Ruth R."/>
            <person name="San Lucas F."/>
            <person name="Warren J."/>
            <person name="Zhang J."/>
            <person name="Zhao Z."/>
            <person name="Zhou C."/>
            <person name="Zhu D."/>
            <person name="Lee S."/>
            <person name="Bess C."/>
            <person name="Blankenburg K."/>
            <person name="Forbes L."/>
            <person name="Fu Q."/>
            <person name="Gubbala S."/>
            <person name="Hirani K."/>
            <person name="Jayaseelan J.C."/>
            <person name="Lara F."/>
            <person name="Munidasa M."/>
            <person name="Palculict T."/>
            <person name="Patil S."/>
            <person name="Pu L.-L."/>
            <person name="Saada N."/>
            <person name="Tang L."/>
            <person name="Weissenberger G."/>
            <person name="Zhu Y."/>
            <person name="Hemphill L."/>
            <person name="Shang Y."/>
            <person name="Youmans B."/>
            <person name="Ayvaz T."/>
            <person name="Ross M."/>
            <person name="Santibanez J."/>
            <person name="Aqrawi P."/>
            <person name="Gross S."/>
            <person name="Joshi V."/>
            <person name="Fowler G."/>
            <person name="Nazareth L."/>
            <person name="Reid J."/>
            <person name="Worley K."/>
            <person name="Petrosino J."/>
            <person name="Highlander S."/>
            <person name="Gibbs R."/>
        </authorList>
    </citation>
    <scope>NUCLEOTIDE SEQUENCE [LARGE SCALE GENOMIC DNA]</scope>
    <source>
        <strain evidence="2 3">ATCC 23263</strain>
    </source>
</reference>
<feature type="compositionally biased region" description="Low complexity" evidence="1">
    <location>
        <begin position="44"/>
        <end position="54"/>
    </location>
</feature>
<accession>E6MHG9</accession>
<evidence type="ECO:0008006" key="4">
    <source>
        <dbReference type="Google" id="ProtNLM"/>
    </source>
</evidence>
<dbReference type="STRING" id="887929.HMP0721_1454"/>
<feature type="region of interest" description="Disordered" evidence="1">
    <location>
        <begin position="1"/>
        <end position="54"/>
    </location>
</feature>
<keyword evidence="3" id="KW-1185">Reference proteome</keyword>
<comment type="caution">
    <text evidence="2">The sequence shown here is derived from an EMBL/GenBank/DDBJ whole genome shotgun (WGS) entry which is preliminary data.</text>
</comment>
<sequence length="199" mass="21390">MSWTAADGGGRPGPGPGGRRDLSAFGGGHRAAQKSGASPADQLAPAAGPGRPEAGPWRAAMNYIQEINAIHRDFEISGLSPKARRLWLVLLDLNNRQHWPRSFQAPAAFLMNQCGFSAKSLQRAREELTAAGRLGYQPGASGRLGRYTLHYLSVAKKGSSAREAADTKRRETLMDAITASDAEALWRQLQAAPETLNET</sequence>
<dbReference type="EMBL" id="AEQN01000018">
    <property type="protein sequence ID" value="EFV01471.1"/>
    <property type="molecule type" value="Genomic_DNA"/>
</dbReference>
<evidence type="ECO:0000313" key="3">
    <source>
        <dbReference type="Proteomes" id="UP000004754"/>
    </source>
</evidence>
<dbReference type="AlphaFoldDB" id="E6MHG9"/>
<evidence type="ECO:0000313" key="2">
    <source>
        <dbReference type="EMBL" id="EFV01471.1"/>
    </source>
</evidence>
<evidence type="ECO:0000256" key="1">
    <source>
        <dbReference type="SAM" id="MobiDB-lite"/>
    </source>
</evidence>